<protein>
    <submittedName>
        <fullName evidence="1">Uncharacterized protein</fullName>
    </submittedName>
</protein>
<dbReference type="EMBL" id="CM047583">
    <property type="protein sequence ID" value="KAI9913854.1"/>
    <property type="molecule type" value="Genomic_DNA"/>
</dbReference>
<evidence type="ECO:0000313" key="1">
    <source>
        <dbReference type="EMBL" id="KAI9913854.1"/>
    </source>
</evidence>
<sequence>MRQSRCREDEEDERVVYYELEANPHNRNLLMIPDDAHATVQSHEMGAAGDGTSHLIFPRQQHYLFNIDHSGDEVNEENPFDFLLQQQMHKKQTCANEETSHTSSTMVVTSTTPSNRPDCTRRQTNSEEGGKPIPILKQKQQPTGCTGRSSQNSKKLVFEAANSRPARWSARKPSAVDTKNRRKSFGAIQKRRTQPEAFVAKRQRLYLIHFERVENINYCCLQTQIGAVWLTDSAHHK</sequence>
<keyword evidence="2" id="KW-1185">Reference proteome</keyword>
<accession>A0ACC0W532</accession>
<evidence type="ECO:0000313" key="2">
    <source>
        <dbReference type="Proteomes" id="UP001163321"/>
    </source>
</evidence>
<name>A0ACC0W532_9STRA</name>
<proteinExistence type="predicted"/>
<dbReference type="Proteomes" id="UP001163321">
    <property type="component" value="Chromosome 4"/>
</dbReference>
<gene>
    <name evidence="1" type="ORF">PsorP6_006114</name>
</gene>
<organism evidence="1 2">
    <name type="scientific">Peronosclerospora sorghi</name>
    <dbReference type="NCBI Taxonomy" id="230839"/>
    <lineage>
        <taxon>Eukaryota</taxon>
        <taxon>Sar</taxon>
        <taxon>Stramenopiles</taxon>
        <taxon>Oomycota</taxon>
        <taxon>Peronosporomycetes</taxon>
        <taxon>Peronosporales</taxon>
        <taxon>Peronosporaceae</taxon>
        <taxon>Peronosclerospora</taxon>
    </lineage>
</organism>
<reference evidence="1 2" key="1">
    <citation type="journal article" date="2022" name="bioRxiv">
        <title>The genome of the oomycete Peronosclerospora sorghi, a cosmopolitan pathogen of maize and sorghum, is inflated with dispersed pseudogenes.</title>
        <authorList>
            <person name="Fletcher K."/>
            <person name="Martin F."/>
            <person name="Isakeit T."/>
            <person name="Cavanaugh K."/>
            <person name="Magill C."/>
            <person name="Michelmore R."/>
        </authorList>
    </citation>
    <scope>NUCLEOTIDE SEQUENCE [LARGE SCALE GENOMIC DNA]</scope>
    <source>
        <strain evidence="1">P6</strain>
    </source>
</reference>
<comment type="caution">
    <text evidence="1">The sequence shown here is derived from an EMBL/GenBank/DDBJ whole genome shotgun (WGS) entry which is preliminary data.</text>
</comment>